<dbReference type="GO" id="GO:0007131">
    <property type="term" value="P:reciprocal meiotic recombination"/>
    <property type="evidence" value="ECO:0007669"/>
    <property type="project" value="TreeGrafter"/>
</dbReference>
<feature type="coiled-coil region" evidence="2">
    <location>
        <begin position="100"/>
        <end position="258"/>
    </location>
</feature>
<feature type="coiled-coil region" evidence="2">
    <location>
        <begin position="538"/>
        <end position="627"/>
    </location>
</feature>
<dbReference type="Gene3D" id="1.10.287.1490">
    <property type="match status" value="1"/>
</dbReference>
<name>A0AAV3NS30_LITER</name>
<feature type="region of interest" description="Disordered" evidence="3">
    <location>
        <begin position="1"/>
        <end position="25"/>
    </location>
</feature>
<protein>
    <submittedName>
        <fullName evidence="5">Actin binding motor protein</fullName>
    </submittedName>
</protein>
<comment type="caution">
    <text evidence="5">The sequence shown here is derived from an EMBL/GenBank/DDBJ whole genome shotgun (WGS) entry which is preliminary data.</text>
</comment>
<dbReference type="InterPro" id="IPR000237">
    <property type="entry name" value="GRIP_dom"/>
</dbReference>
<feature type="domain" description="GRIP" evidence="4">
    <location>
        <begin position="717"/>
        <end position="764"/>
    </location>
</feature>
<organism evidence="5 6">
    <name type="scientific">Lithospermum erythrorhizon</name>
    <name type="common">Purple gromwell</name>
    <name type="synonym">Lithospermum officinale var. erythrorhizon</name>
    <dbReference type="NCBI Taxonomy" id="34254"/>
    <lineage>
        <taxon>Eukaryota</taxon>
        <taxon>Viridiplantae</taxon>
        <taxon>Streptophyta</taxon>
        <taxon>Embryophyta</taxon>
        <taxon>Tracheophyta</taxon>
        <taxon>Spermatophyta</taxon>
        <taxon>Magnoliopsida</taxon>
        <taxon>eudicotyledons</taxon>
        <taxon>Gunneridae</taxon>
        <taxon>Pentapetalae</taxon>
        <taxon>asterids</taxon>
        <taxon>lamiids</taxon>
        <taxon>Boraginales</taxon>
        <taxon>Boraginaceae</taxon>
        <taxon>Boraginoideae</taxon>
        <taxon>Lithospermeae</taxon>
        <taxon>Lithospermum</taxon>
    </lineage>
</organism>
<proteinExistence type="predicted"/>
<dbReference type="SMART" id="SM00755">
    <property type="entry name" value="Grip"/>
    <property type="match status" value="1"/>
</dbReference>
<dbReference type="PANTHER" id="PTHR23160:SF1">
    <property type="entry name" value="PROTEIN GRIP"/>
    <property type="match status" value="1"/>
</dbReference>
<dbReference type="EMBL" id="BAABME010000322">
    <property type="protein sequence ID" value="GAA0141763.1"/>
    <property type="molecule type" value="Genomic_DNA"/>
</dbReference>
<evidence type="ECO:0000256" key="2">
    <source>
        <dbReference type="SAM" id="Coils"/>
    </source>
</evidence>
<keyword evidence="6" id="KW-1185">Reference proteome</keyword>
<evidence type="ECO:0000256" key="3">
    <source>
        <dbReference type="SAM" id="MobiDB-lite"/>
    </source>
</evidence>
<reference evidence="5 6" key="1">
    <citation type="submission" date="2024-01" db="EMBL/GenBank/DDBJ databases">
        <title>The complete chloroplast genome sequence of Lithospermum erythrorhizon: insights into the phylogenetic relationship among Boraginaceae species and the maternal lineages of purple gromwells.</title>
        <authorList>
            <person name="Okada T."/>
            <person name="Watanabe K."/>
        </authorList>
    </citation>
    <scope>NUCLEOTIDE SEQUENCE [LARGE SCALE GENOMIC DNA]</scope>
</reference>
<evidence type="ECO:0000256" key="1">
    <source>
        <dbReference type="ARBA" id="ARBA00023054"/>
    </source>
</evidence>
<accession>A0AAV3NS30</accession>
<evidence type="ECO:0000313" key="5">
    <source>
        <dbReference type="EMBL" id="GAA0141763.1"/>
    </source>
</evidence>
<dbReference type="Proteomes" id="UP001454036">
    <property type="component" value="Unassembled WGS sequence"/>
</dbReference>
<gene>
    <name evidence="5" type="ORF">LIER_02830</name>
</gene>
<keyword evidence="1 2" id="KW-0175">Coiled coil</keyword>
<evidence type="ECO:0000259" key="4">
    <source>
        <dbReference type="PROSITE" id="PS50913"/>
    </source>
</evidence>
<dbReference type="AlphaFoldDB" id="A0AAV3NS30"/>
<evidence type="ECO:0000313" key="6">
    <source>
        <dbReference type="Proteomes" id="UP001454036"/>
    </source>
</evidence>
<dbReference type="PANTHER" id="PTHR23160">
    <property type="entry name" value="SYNAPTONEMAL COMPLEX PROTEIN-RELATED"/>
    <property type="match status" value="1"/>
</dbReference>
<dbReference type="Pfam" id="PF01465">
    <property type="entry name" value="GRIP"/>
    <property type="match status" value="1"/>
</dbReference>
<sequence>MKTENGMDMEDTEGAMGPKNQLITANHESDLEIAKDSGNRGRQVTDDSHDELVQLAVEVDLQNQYLKSQFEEFKNLAEDINYSHRLSNVVEKDNDGNDDVHELRGKIESLSKDLQEERLTRGAAEEALKHLQALHSEADAQAQELSVKLAEAQKKMGEEIKERDEKFSELDTKFNRLHKRAKQRIQEVQKEKDDIEAQFREINEKAEHTSSELLATRQELERARQQANEALKAIDMERQQLRSANNKLRDNIEELRHSLAPKENTIEALQQSLLVKDQMLEDMKKMLQADDEKRQTLATEVSVKHQKKIDSLEAQIADVLADRSKASETISSLRAMVAEKDSKIAEMEAASSGEVARLRAAMESIKGELAHLKNEHEKDKESWEADTQSLKEKLKIAENNCIRSEIEVARIRSQLDSELSMQAQMLNNKDVDLMAARQEVNRLESEFSSYKIRAHALLQRKDAELAAARDNEQVKALEEALKEAEREITFVSSEKDKAIQELKDSLANYVEELANRDKVLISTSEDLKDMEVMLNSALSRFQSEKASWEMNLQNVEETWRLRCETLQAQSEVASGENVEKELEEFKMSYKKLKEEHDTFRDLADKIIEEKDVEISRLLDDNKNLRQSLESKPLVDYDDNYNTDFQKLGSLSSSPSDADHQILILARQQAQREEELAQSQRHILALQDELEELEHENRLHRQQEAMLKEEVRNMERMQKREGVDMTYLKNIILKLLETGEVEALLPVVAMLLQFSPDELRKCQQAYRSATENPPSSATDTPGSGLSLFSRFSFS</sequence>
<dbReference type="PROSITE" id="PS50913">
    <property type="entry name" value="GRIP"/>
    <property type="match status" value="1"/>
</dbReference>
<feature type="coiled-coil region" evidence="2">
    <location>
        <begin position="355"/>
        <end position="501"/>
    </location>
</feature>
<feature type="coiled-coil region" evidence="2">
    <location>
        <begin position="675"/>
        <end position="719"/>
    </location>
</feature>